<gene>
    <name evidence="1" type="ORF">BKE30_13495</name>
</gene>
<evidence type="ECO:0000313" key="2">
    <source>
        <dbReference type="Proteomes" id="UP000192132"/>
    </source>
</evidence>
<name>A0A1S8CTD8_9GAMM</name>
<organism evidence="1 2">
    <name type="scientific">Alkanindiges hydrocarboniclasticus</name>
    <dbReference type="NCBI Taxonomy" id="1907941"/>
    <lineage>
        <taxon>Bacteria</taxon>
        <taxon>Pseudomonadati</taxon>
        <taxon>Pseudomonadota</taxon>
        <taxon>Gammaproteobacteria</taxon>
        <taxon>Moraxellales</taxon>
        <taxon>Moraxellaceae</taxon>
        <taxon>Alkanindiges</taxon>
    </lineage>
</organism>
<dbReference type="Proteomes" id="UP000192132">
    <property type="component" value="Unassembled WGS sequence"/>
</dbReference>
<proteinExistence type="predicted"/>
<keyword evidence="2" id="KW-1185">Reference proteome</keyword>
<accession>A0A1S8CTD8</accession>
<comment type="caution">
    <text evidence="1">The sequence shown here is derived from an EMBL/GenBank/DDBJ whole genome shotgun (WGS) entry which is preliminary data.</text>
</comment>
<sequence length="140" mass="15849">MKKYADLLSSQQQNFQQAFLATVPAQFQNLVQGMIIQSGGDIFNICPERIENTRHDFNCKGFAFHADLNNFYDEFSDDILARVIAEANFQGLELDDYLSLVGVLDSHHAYASCLRIARHLTYEAVVLIGLYAHAYMQASH</sequence>
<protein>
    <submittedName>
        <fullName evidence="1">Uncharacterized protein</fullName>
    </submittedName>
</protein>
<evidence type="ECO:0000313" key="1">
    <source>
        <dbReference type="EMBL" id="ONG37960.1"/>
    </source>
</evidence>
<dbReference type="RefSeq" id="WP_076879123.1">
    <property type="nucleotide sequence ID" value="NZ_MLCN01000040.1"/>
</dbReference>
<dbReference type="AlphaFoldDB" id="A0A1S8CTD8"/>
<dbReference type="EMBL" id="MLCN01000040">
    <property type="protein sequence ID" value="ONG37960.1"/>
    <property type="molecule type" value="Genomic_DNA"/>
</dbReference>
<reference evidence="1 2" key="1">
    <citation type="submission" date="2016-10" db="EMBL/GenBank/DDBJ databases">
        <title>Draft Genome sequence of Alkanindiges sp. strain H1.</title>
        <authorList>
            <person name="Subhash Y."/>
            <person name="Lee S."/>
        </authorList>
    </citation>
    <scope>NUCLEOTIDE SEQUENCE [LARGE SCALE GENOMIC DNA]</scope>
    <source>
        <strain evidence="1 2">H1</strain>
    </source>
</reference>